<dbReference type="EMBL" id="JQHP01000004">
    <property type="protein sequence ID" value="KFX08086.1"/>
    <property type="molecule type" value="Genomic_DNA"/>
</dbReference>
<reference evidence="4 5" key="1">
    <citation type="submission" date="2014-08" db="EMBL/GenBank/DDBJ databases">
        <title>Genome sequences of NCPPB Pectobacterium isolates.</title>
        <authorList>
            <person name="Glover R.H."/>
            <person name="Sapp M."/>
            <person name="Elphinstone J."/>
        </authorList>
    </citation>
    <scope>NUCLEOTIDE SEQUENCE [LARGE SCALE GENOMIC DNA]</scope>
    <source>
        <strain evidence="2 4">NCPPB 3701</strain>
        <strain evidence="3 5">NCPPB3702</strain>
    </source>
</reference>
<evidence type="ECO:0000313" key="4">
    <source>
        <dbReference type="Proteomes" id="UP000029257"/>
    </source>
</evidence>
<dbReference type="Proteomes" id="UP000029257">
    <property type="component" value="Unassembled WGS sequence"/>
</dbReference>
<comment type="caution">
    <text evidence="2">The sequence shown here is derived from an EMBL/GenBank/DDBJ whole genome shotgun (WGS) entry which is preliminary data.</text>
</comment>
<dbReference type="EMBL" id="JQOH01000001">
    <property type="protein sequence ID" value="KGA30721.1"/>
    <property type="molecule type" value="Genomic_DNA"/>
</dbReference>
<dbReference type="RefSeq" id="WP_005969765.1">
    <property type="nucleotide sequence ID" value="NZ_JQHP01000004.1"/>
</dbReference>
<evidence type="ECO:0000313" key="2">
    <source>
        <dbReference type="EMBL" id="KFX08086.1"/>
    </source>
</evidence>
<dbReference type="Pfam" id="PF13787">
    <property type="entry name" value="HXXEE"/>
    <property type="match status" value="1"/>
</dbReference>
<dbReference type="InterPro" id="IPR025671">
    <property type="entry name" value="HXXEE"/>
</dbReference>
<feature type="transmembrane region" description="Helical" evidence="1">
    <location>
        <begin position="6"/>
        <end position="25"/>
    </location>
</feature>
<sequence>MDFYRRHWYQLGLVFSLVVLVWLVASWNEIGWLHRLSALNFIALMLHQFEEYRWPGGFPAVMNIGLSNSEYPDRYPLNQHNTLVTNVFLAYPFYLLPIFFPEYAWIGIPPILFGLSQFGIHGIRVNRAMKTLYNPGLAAVILGHIPFGLAYIWYGQTHGLISGFDWIWGLMYTAAFALLFRKYTFQWSPDINSKYPFSEIELKRSGIYDRLISRKKI</sequence>
<dbReference type="Proteomes" id="UP000029436">
    <property type="component" value="Unassembled WGS sequence"/>
</dbReference>
<keyword evidence="1" id="KW-0472">Membrane</keyword>
<dbReference type="AlphaFoldDB" id="A0AAW3EIM9"/>
<feature type="transmembrane region" description="Helical" evidence="1">
    <location>
        <begin position="160"/>
        <end position="180"/>
    </location>
</feature>
<keyword evidence="5" id="KW-1185">Reference proteome</keyword>
<keyword evidence="1" id="KW-0812">Transmembrane</keyword>
<name>A0AAW3EIM9_9GAMM</name>
<feature type="transmembrane region" description="Helical" evidence="1">
    <location>
        <begin position="103"/>
        <end position="120"/>
    </location>
</feature>
<accession>A0AAW3EIM9</accession>
<keyword evidence="1" id="KW-1133">Transmembrane helix</keyword>
<evidence type="ECO:0000256" key="1">
    <source>
        <dbReference type="SAM" id="Phobius"/>
    </source>
</evidence>
<organism evidence="2 4">
    <name type="scientific">Pectobacterium wasabiae</name>
    <dbReference type="NCBI Taxonomy" id="55208"/>
    <lineage>
        <taxon>Bacteria</taxon>
        <taxon>Pseudomonadati</taxon>
        <taxon>Pseudomonadota</taxon>
        <taxon>Gammaproteobacteria</taxon>
        <taxon>Enterobacterales</taxon>
        <taxon>Pectobacteriaceae</taxon>
        <taxon>Pectobacterium</taxon>
    </lineage>
</organism>
<gene>
    <name evidence="2" type="ORF">JV38_09270</name>
    <name evidence="3" type="ORF">KU73_02115</name>
</gene>
<proteinExistence type="predicted"/>
<protein>
    <submittedName>
        <fullName evidence="2">Membrane protein</fullName>
    </submittedName>
</protein>
<evidence type="ECO:0000313" key="3">
    <source>
        <dbReference type="EMBL" id="KGA30721.1"/>
    </source>
</evidence>
<evidence type="ECO:0000313" key="5">
    <source>
        <dbReference type="Proteomes" id="UP000029436"/>
    </source>
</evidence>
<feature type="transmembrane region" description="Helical" evidence="1">
    <location>
        <begin position="132"/>
        <end position="154"/>
    </location>
</feature>